<dbReference type="GO" id="GO:0003677">
    <property type="term" value="F:DNA binding"/>
    <property type="evidence" value="ECO:0007669"/>
    <property type="project" value="InterPro"/>
</dbReference>
<evidence type="ECO:0000313" key="2">
    <source>
        <dbReference type="Proteomes" id="UP000186631"/>
    </source>
</evidence>
<comment type="caution">
    <text evidence="1">The sequence shown here is derived from an EMBL/GenBank/DDBJ whole genome shotgun (WGS) entry which is preliminary data.</text>
</comment>
<dbReference type="EMBL" id="MNQV01000234">
    <property type="protein sequence ID" value="OKZ43787.1"/>
    <property type="molecule type" value="Genomic_DNA"/>
</dbReference>
<dbReference type="AlphaFoldDB" id="A0A1Q6ISD6"/>
<dbReference type="Proteomes" id="UP000186631">
    <property type="component" value="Unassembled WGS sequence"/>
</dbReference>
<sequence>MQTEDSQKVVRRFFEALYRLKDDGKIRGKQTFTREFDINRWNLNKLEKNLASDIFQPAWLTYIVKEYKVSARWLLTGEGDFYETRTGAKP</sequence>
<dbReference type="Gene3D" id="1.10.260.40">
    <property type="entry name" value="lambda repressor-like DNA-binding domains"/>
    <property type="match status" value="1"/>
</dbReference>
<organism evidence="1 2">
    <name type="scientific">Phocaeicola vulgatus</name>
    <name type="common">Bacteroides vulgatus</name>
    <dbReference type="NCBI Taxonomy" id="821"/>
    <lineage>
        <taxon>Bacteria</taxon>
        <taxon>Pseudomonadati</taxon>
        <taxon>Bacteroidota</taxon>
        <taxon>Bacteroidia</taxon>
        <taxon>Bacteroidales</taxon>
        <taxon>Bacteroidaceae</taxon>
        <taxon>Phocaeicola</taxon>
    </lineage>
</organism>
<protein>
    <submittedName>
        <fullName evidence="1">Uncharacterized protein</fullName>
    </submittedName>
</protein>
<dbReference type="RefSeq" id="WP_007565103.1">
    <property type="nucleotide sequence ID" value="NZ_CAXSSN010000033.1"/>
</dbReference>
<evidence type="ECO:0000313" key="1">
    <source>
        <dbReference type="EMBL" id="OKZ43787.1"/>
    </source>
</evidence>
<gene>
    <name evidence="1" type="ORF">BHV80_16850</name>
</gene>
<proteinExistence type="predicted"/>
<accession>A0A1Q6ISD6</accession>
<dbReference type="InterPro" id="IPR010982">
    <property type="entry name" value="Lambda_DNA-bd_dom_sf"/>
</dbReference>
<reference evidence="1 2" key="1">
    <citation type="journal article" date="2016" name="Nat. Biotechnol.">
        <title>Measurement of bacterial replication rates in microbial communities.</title>
        <authorList>
            <person name="Brown C.T."/>
            <person name="Olm M.R."/>
            <person name="Thomas B.C."/>
            <person name="Banfield J.F."/>
        </authorList>
    </citation>
    <scope>NUCLEOTIDE SEQUENCE [LARGE SCALE GENOMIC DNA]</scope>
    <source>
        <strain evidence="1">42_262</strain>
    </source>
</reference>
<name>A0A1Q6ISD6_PHOVU</name>